<dbReference type="Proteomes" id="UP000649955">
    <property type="component" value="Unassembled WGS sequence"/>
</dbReference>
<dbReference type="Pfam" id="PF13673">
    <property type="entry name" value="Acetyltransf_10"/>
    <property type="match status" value="1"/>
</dbReference>
<feature type="domain" description="N-acetyltransferase" evidence="1">
    <location>
        <begin position="120"/>
        <end position="244"/>
    </location>
</feature>
<keyword evidence="3" id="KW-1185">Reference proteome</keyword>
<evidence type="ECO:0000313" key="2">
    <source>
        <dbReference type="EMBL" id="GHG32705.1"/>
    </source>
</evidence>
<dbReference type="PROSITE" id="PS51186">
    <property type="entry name" value="GNAT"/>
    <property type="match status" value="1"/>
</dbReference>
<evidence type="ECO:0000259" key="1">
    <source>
        <dbReference type="PROSITE" id="PS51186"/>
    </source>
</evidence>
<dbReference type="SUPFAM" id="SSF55729">
    <property type="entry name" value="Acyl-CoA N-acyltransferases (Nat)"/>
    <property type="match status" value="1"/>
</dbReference>
<dbReference type="InterPro" id="IPR052523">
    <property type="entry name" value="Trichothecene_AcTrans"/>
</dbReference>
<dbReference type="InterPro" id="IPR016181">
    <property type="entry name" value="Acyl_CoA_acyltransferase"/>
</dbReference>
<organism evidence="2 3">
    <name type="scientific">Amycolatopsis bullii</name>
    <dbReference type="NCBI Taxonomy" id="941987"/>
    <lineage>
        <taxon>Bacteria</taxon>
        <taxon>Bacillati</taxon>
        <taxon>Actinomycetota</taxon>
        <taxon>Actinomycetes</taxon>
        <taxon>Pseudonocardiales</taxon>
        <taxon>Pseudonocardiaceae</taxon>
        <taxon>Amycolatopsis</taxon>
    </lineage>
</organism>
<dbReference type="PANTHER" id="PTHR42791:SF1">
    <property type="entry name" value="N-ACETYLTRANSFERASE DOMAIN-CONTAINING PROTEIN"/>
    <property type="match status" value="1"/>
</dbReference>
<dbReference type="Gene3D" id="3.40.630.30">
    <property type="match status" value="1"/>
</dbReference>
<sequence length="244" mass="26297">MSGSRLPDMTGLLTERLRQASDNAVAMWSTLARARGDHVEDHPAFTVIDGRRFRIMLRTAAPGAAAVEELTELAGKRRADGRTVVVEDPFRVLDLTGLGMSAGQLPVMAREAGSAPEAEGVERIGTADGLAEAEDLIVRGFPLEEYQPHRPGSVFPAGLLDQATAFFRKGAQGACLTMAHGGVGGVYWVTTLPEHRSKGVGRALMHAVLRHFDDLPVTLTASKLGRPLYEKLGFATLGDANWWR</sequence>
<dbReference type="EMBL" id="BNAW01000035">
    <property type="protein sequence ID" value="GHG32705.1"/>
    <property type="molecule type" value="Genomic_DNA"/>
</dbReference>
<evidence type="ECO:0000313" key="3">
    <source>
        <dbReference type="Proteomes" id="UP000649955"/>
    </source>
</evidence>
<protein>
    <recommendedName>
        <fullName evidence="1">N-acetyltransferase domain-containing protein</fullName>
    </recommendedName>
</protein>
<accession>A0ABQ3KKJ3</accession>
<dbReference type="PANTHER" id="PTHR42791">
    <property type="entry name" value="GNAT FAMILY ACETYLTRANSFERASE"/>
    <property type="match status" value="1"/>
</dbReference>
<dbReference type="CDD" id="cd04301">
    <property type="entry name" value="NAT_SF"/>
    <property type="match status" value="1"/>
</dbReference>
<reference evidence="3" key="1">
    <citation type="journal article" date="2019" name="Int. J. Syst. Evol. Microbiol.">
        <title>The Global Catalogue of Microorganisms (GCM) 10K type strain sequencing project: providing services to taxonomists for standard genome sequencing and annotation.</title>
        <authorList>
            <consortium name="The Broad Institute Genomics Platform"/>
            <consortium name="The Broad Institute Genome Sequencing Center for Infectious Disease"/>
            <person name="Wu L."/>
            <person name="Ma J."/>
        </authorList>
    </citation>
    <scope>NUCLEOTIDE SEQUENCE [LARGE SCALE GENOMIC DNA]</scope>
    <source>
        <strain evidence="3">CGMCC 4.7680</strain>
    </source>
</reference>
<name>A0ABQ3KKJ3_9PSEU</name>
<dbReference type="InterPro" id="IPR000182">
    <property type="entry name" value="GNAT_dom"/>
</dbReference>
<comment type="caution">
    <text evidence="2">The sequence shown here is derived from an EMBL/GenBank/DDBJ whole genome shotgun (WGS) entry which is preliminary data.</text>
</comment>
<proteinExistence type="predicted"/>
<gene>
    <name evidence="2" type="ORF">GCM10017567_61110</name>
</gene>